<dbReference type="STRING" id="215243.A0A0D2DKA6"/>
<evidence type="ECO:0000313" key="3">
    <source>
        <dbReference type="Proteomes" id="UP000053342"/>
    </source>
</evidence>
<reference evidence="2 3" key="1">
    <citation type="submission" date="2015-01" db="EMBL/GenBank/DDBJ databases">
        <title>The Genome Sequence of Exophiala oligosperma CBS72588.</title>
        <authorList>
            <consortium name="The Broad Institute Genomics Platform"/>
            <person name="Cuomo C."/>
            <person name="de Hoog S."/>
            <person name="Gorbushina A."/>
            <person name="Stielow B."/>
            <person name="Teixiera M."/>
            <person name="Abouelleil A."/>
            <person name="Chapman S.B."/>
            <person name="Priest M."/>
            <person name="Young S.K."/>
            <person name="Wortman J."/>
            <person name="Nusbaum C."/>
            <person name="Birren B."/>
        </authorList>
    </citation>
    <scope>NUCLEOTIDE SEQUENCE [LARGE SCALE GENOMIC DNA]</scope>
    <source>
        <strain evidence="2 3">CBS 72588</strain>
    </source>
</reference>
<organism evidence="2 3">
    <name type="scientific">Exophiala oligosperma</name>
    <dbReference type="NCBI Taxonomy" id="215243"/>
    <lineage>
        <taxon>Eukaryota</taxon>
        <taxon>Fungi</taxon>
        <taxon>Dikarya</taxon>
        <taxon>Ascomycota</taxon>
        <taxon>Pezizomycotina</taxon>
        <taxon>Eurotiomycetes</taxon>
        <taxon>Chaetothyriomycetidae</taxon>
        <taxon>Chaetothyriales</taxon>
        <taxon>Herpotrichiellaceae</taxon>
        <taxon>Exophiala</taxon>
    </lineage>
</organism>
<dbReference type="Proteomes" id="UP000053342">
    <property type="component" value="Unassembled WGS sequence"/>
</dbReference>
<dbReference type="OrthoDB" id="1678912at2759"/>
<gene>
    <name evidence="2" type="ORF">PV06_11538</name>
</gene>
<feature type="domain" description="JmjC" evidence="1">
    <location>
        <begin position="143"/>
        <end position="248"/>
    </location>
</feature>
<dbReference type="AlphaFoldDB" id="A0A0D2DKA6"/>
<dbReference type="InterPro" id="IPR003347">
    <property type="entry name" value="JmjC_dom"/>
</dbReference>
<dbReference type="GeneID" id="27363612"/>
<dbReference type="HOGENOM" id="CLU_303267_0_0_1"/>
<sequence length="982" mass="109727">MGISPESVGTLDPWSSDEVAQGFRITRLEDVPEWSPQQGKVEPGELYRQTICKADNIMRAGKQKVSSYSPFMAFSSVENTEVPLNHAALSKALENAFIRNLTDNGDGLQYVVYLTNSSDRRAALGLPGEVLSVHQKAILSITETFTCLQRKIMNLQSINVLWYGHSIVWLIVSPRHSHKLEARIAHEIQQLPTCNQFGCHDEWIIPISKLIDWGIDYKIFTQSPGEVVKTDYGVYSMKWTTGPSLEESLTSCEKDWLHPPLSQTSCHQCLLRSLPENNPEFRECNVIDSWASTEVSLASAGCCEGLYGESIAFERSMSVDGEEPPSPNVMPDQIALLLAGAFDGLFDEDDLEQVFGDAGTTVHSSLQDCRSDSEGSLVRDSRDSLATTVGEPINTPPTDQLLAPPIMNGLGGSGHGYLTDIGAQGHQNVSDTHQSPINHFGSGLDDKQIRSEAGVTSITHDIGLAGNLFTSPERSLSLMGSISPPGTDFESVQETDDEPIVSETSGVPLSEASRELGELVSLGLRRSEEISWLSGNEPDAEKVLTTFGSSRGLDRYAVIETMLALTYEKENIFVTDLQTFQLAVEKYSAGEPSEWNLDAIILIPVQKHEHWFLISVNLQLRSIFIHDDKESADNLTFLSFSDKDPGRWSLTYKSTQGDNRRDSEVTLLFEVESILNAEAEYHPDPCRLRIRYLRCLLDHILPQNRQILIPDGEHCDIGTIKSTMPNEKLLVCLASAIGSTTVLQDFAKMARLVFNEETRKARSNFEPGSMVRLFERGGANMYLGALQKDFSSLYIARRFNSLVAELKRQKAMQVKTAKSRRKKKIRQQLNESMRCITEKISTGRKGENTKTQAYNMILEGCDQAVMPSRDPTICRRYLQEIKTRGDVIIRYESACGERYPLWALLPARDMPCPIDPNFNISPRMYRKLQATEISIIVGFVKERNPNLWECLPIVARELAKISQDEPPDVKVIDEIISYIIEL</sequence>
<dbReference type="Pfam" id="PF02373">
    <property type="entry name" value="JmjC"/>
    <property type="match status" value="1"/>
</dbReference>
<evidence type="ECO:0000259" key="1">
    <source>
        <dbReference type="Pfam" id="PF02373"/>
    </source>
</evidence>
<accession>A0A0D2DKA6</accession>
<dbReference type="EMBL" id="KN847370">
    <property type="protein sequence ID" value="KIW36174.1"/>
    <property type="molecule type" value="Genomic_DNA"/>
</dbReference>
<proteinExistence type="predicted"/>
<dbReference type="Gene3D" id="2.60.120.650">
    <property type="entry name" value="Cupin"/>
    <property type="match status" value="1"/>
</dbReference>
<name>A0A0D2DKA6_9EURO</name>
<protein>
    <recommendedName>
        <fullName evidence="1">JmjC domain-containing protein</fullName>
    </recommendedName>
</protein>
<dbReference type="RefSeq" id="XP_016256390.1">
    <property type="nucleotide sequence ID" value="XM_016413230.1"/>
</dbReference>
<dbReference type="VEuPathDB" id="FungiDB:PV06_11538"/>
<keyword evidence="3" id="KW-1185">Reference proteome</keyword>
<evidence type="ECO:0000313" key="2">
    <source>
        <dbReference type="EMBL" id="KIW36174.1"/>
    </source>
</evidence>